<evidence type="ECO:0000256" key="1">
    <source>
        <dbReference type="ARBA" id="ARBA00000086"/>
    </source>
</evidence>
<dbReference type="CDD" id="cd00056">
    <property type="entry name" value="ENDO3c"/>
    <property type="match status" value="1"/>
</dbReference>
<feature type="domain" description="DNA-3-methyladenine glycosylase AlkA N-terminal" evidence="6">
    <location>
        <begin position="42"/>
        <end position="163"/>
    </location>
</feature>
<dbReference type="GO" id="GO:0043916">
    <property type="term" value="F:DNA-7-methylguanine glycosylase activity"/>
    <property type="evidence" value="ECO:0007669"/>
    <property type="project" value="TreeGrafter"/>
</dbReference>
<comment type="caution">
    <text evidence="7">The sequence shown here is derived from an EMBL/GenBank/DDBJ whole genome shotgun (WGS) entry which is preliminary data.</text>
</comment>
<evidence type="ECO:0000256" key="3">
    <source>
        <dbReference type="ARBA" id="ARBA00022763"/>
    </source>
</evidence>
<evidence type="ECO:0000256" key="2">
    <source>
        <dbReference type="ARBA" id="ARBA00012000"/>
    </source>
</evidence>
<comment type="catalytic activity">
    <reaction evidence="1">
        <text>Hydrolysis of alkylated DNA, releasing 3-methyladenine, 3-methylguanine, 7-methylguanine and 7-methyladenine.</text>
        <dbReference type="EC" id="3.2.2.21"/>
    </reaction>
</comment>
<keyword evidence="4" id="KW-0234">DNA repair</keyword>
<dbReference type="Pfam" id="PF06029">
    <property type="entry name" value="AlkA_N"/>
    <property type="match status" value="1"/>
</dbReference>
<proteinExistence type="predicted"/>
<dbReference type="GO" id="GO:0006307">
    <property type="term" value="P:DNA alkylation repair"/>
    <property type="evidence" value="ECO:0007669"/>
    <property type="project" value="TreeGrafter"/>
</dbReference>
<feature type="domain" description="HhH-GPD" evidence="5">
    <location>
        <begin position="173"/>
        <end position="332"/>
    </location>
</feature>
<dbReference type="InterPro" id="IPR010316">
    <property type="entry name" value="AlkA_N"/>
</dbReference>
<dbReference type="InterPro" id="IPR011257">
    <property type="entry name" value="DNA_glycosylase"/>
</dbReference>
<reference evidence="7 8" key="1">
    <citation type="submission" date="2017-05" db="EMBL/GenBank/DDBJ databases">
        <title>Complete and WGS of Bordetella genogroups.</title>
        <authorList>
            <person name="Spilker T."/>
            <person name="LiPuma J."/>
        </authorList>
    </citation>
    <scope>NUCLEOTIDE SEQUENCE [LARGE SCALE GENOMIC DNA]</scope>
    <source>
        <strain evidence="7 8">AU9919</strain>
    </source>
</reference>
<dbReference type="EMBL" id="NEVQ01000021">
    <property type="protein sequence ID" value="OZI52331.1"/>
    <property type="molecule type" value="Genomic_DNA"/>
</dbReference>
<dbReference type="GO" id="GO:0005737">
    <property type="term" value="C:cytoplasm"/>
    <property type="evidence" value="ECO:0007669"/>
    <property type="project" value="TreeGrafter"/>
</dbReference>
<accession>A0A261TSS5</accession>
<evidence type="ECO:0000256" key="4">
    <source>
        <dbReference type="ARBA" id="ARBA00023204"/>
    </source>
</evidence>
<dbReference type="Proteomes" id="UP000216885">
    <property type="component" value="Unassembled WGS sequence"/>
</dbReference>
<protein>
    <recommendedName>
        <fullName evidence="2">DNA-3-methyladenine glycosylase II</fullName>
        <ecNumber evidence="2">3.2.2.21</ecNumber>
    </recommendedName>
</protein>
<dbReference type="SUPFAM" id="SSF55945">
    <property type="entry name" value="TATA-box binding protein-like"/>
    <property type="match status" value="1"/>
</dbReference>
<dbReference type="SMART" id="SM00478">
    <property type="entry name" value="ENDO3c"/>
    <property type="match status" value="1"/>
</dbReference>
<dbReference type="InterPro" id="IPR037046">
    <property type="entry name" value="AlkA_N_sf"/>
</dbReference>
<sequence length="332" mass="36915">MWHGTEPLRSRCWLVQTKFRGNWDTGNRHRMRRHRNAMEQVNHALDYRPPYQWDAILAFLSARAIPGIESIESNTYGRAVALTGLDGKMHSGWIRVSHLSREQALNVEASASLQPVLPQVLARVRHLFDLDCDPVAVDEGLRVMNDLAPGLQVLGTRLPGCFDSFEMAVRAVLGQQITVSAARTLASRVVNQYGTPVQTGIAGLSHAFPAPERILSLDGDIESHLGPLGIIRTRARTILALARALAESEIDFGADAQPEQEIEKLLALPGIGPWTAQYIAMRAMAWPDAFLPTDYGVKKALTPRTPKQIVELANGWRPWRSYATINLWNSLH</sequence>
<dbReference type="Gene3D" id="3.30.310.20">
    <property type="entry name" value="DNA-3-methyladenine glycosylase AlkA, N-terminal domain"/>
    <property type="match status" value="1"/>
</dbReference>
<dbReference type="InterPro" id="IPR023170">
    <property type="entry name" value="HhH_base_excis_C"/>
</dbReference>
<dbReference type="GO" id="GO:0032993">
    <property type="term" value="C:protein-DNA complex"/>
    <property type="evidence" value="ECO:0007669"/>
    <property type="project" value="TreeGrafter"/>
</dbReference>
<dbReference type="SMART" id="SM01009">
    <property type="entry name" value="AlkA_N"/>
    <property type="match status" value="1"/>
</dbReference>
<keyword evidence="8" id="KW-1185">Reference proteome</keyword>
<dbReference type="SUPFAM" id="SSF48150">
    <property type="entry name" value="DNA-glycosylase"/>
    <property type="match status" value="1"/>
</dbReference>
<dbReference type="PANTHER" id="PTHR43003">
    <property type="entry name" value="DNA-3-METHYLADENINE GLYCOSYLASE"/>
    <property type="match status" value="1"/>
</dbReference>
<dbReference type="GO" id="GO:0032131">
    <property type="term" value="F:alkylated DNA binding"/>
    <property type="evidence" value="ECO:0007669"/>
    <property type="project" value="TreeGrafter"/>
</dbReference>
<name>A0A261TSS5_9BORD</name>
<dbReference type="GO" id="GO:0008725">
    <property type="term" value="F:DNA-3-methyladenine glycosylase activity"/>
    <property type="evidence" value="ECO:0007669"/>
    <property type="project" value="TreeGrafter"/>
</dbReference>
<dbReference type="AlphaFoldDB" id="A0A261TSS5"/>
<dbReference type="GO" id="GO:0006285">
    <property type="term" value="P:base-excision repair, AP site formation"/>
    <property type="evidence" value="ECO:0007669"/>
    <property type="project" value="TreeGrafter"/>
</dbReference>
<dbReference type="PANTHER" id="PTHR43003:SF13">
    <property type="entry name" value="DNA-3-METHYLADENINE GLYCOSYLASE 2"/>
    <property type="match status" value="1"/>
</dbReference>
<dbReference type="InterPro" id="IPR003265">
    <property type="entry name" value="HhH-GPD_domain"/>
</dbReference>
<dbReference type="Gene3D" id="1.10.340.30">
    <property type="entry name" value="Hypothetical protein, domain 2"/>
    <property type="match status" value="1"/>
</dbReference>
<organism evidence="7 8">
    <name type="scientific">Bordetella genomosp. 4</name>
    <dbReference type="NCBI Taxonomy" id="463044"/>
    <lineage>
        <taxon>Bacteria</taxon>
        <taxon>Pseudomonadati</taxon>
        <taxon>Pseudomonadota</taxon>
        <taxon>Betaproteobacteria</taxon>
        <taxon>Burkholderiales</taxon>
        <taxon>Alcaligenaceae</taxon>
        <taxon>Bordetella</taxon>
    </lineage>
</organism>
<dbReference type="EC" id="3.2.2.21" evidence="2"/>
<evidence type="ECO:0000259" key="5">
    <source>
        <dbReference type="SMART" id="SM00478"/>
    </source>
</evidence>
<gene>
    <name evidence="7" type="ORF">CAL20_20465</name>
</gene>
<evidence type="ECO:0000313" key="7">
    <source>
        <dbReference type="EMBL" id="OZI52331.1"/>
    </source>
</evidence>
<evidence type="ECO:0000259" key="6">
    <source>
        <dbReference type="SMART" id="SM01009"/>
    </source>
</evidence>
<evidence type="ECO:0000313" key="8">
    <source>
        <dbReference type="Proteomes" id="UP000216885"/>
    </source>
</evidence>
<dbReference type="InterPro" id="IPR051912">
    <property type="entry name" value="Alkylbase_DNA_Glycosylase/TA"/>
</dbReference>
<dbReference type="Pfam" id="PF00730">
    <property type="entry name" value="HhH-GPD"/>
    <property type="match status" value="1"/>
</dbReference>
<dbReference type="Gene3D" id="1.10.1670.10">
    <property type="entry name" value="Helix-hairpin-Helix base-excision DNA repair enzymes (C-terminal)"/>
    <property type="match status" value="1"/>
</dbReference>
<dbReference type="OrthoDB" id="9811249at2"/>
<keyword evidence="3" id="KW-0227">DNA damage</keyword>